<evidence type="ECO:0000313" key="3">
    <source>
        <dbReference type="Proteomes" id="UP001151760"/>
    </source>
</evidence>
<dbReference type="EMBL" id="BQNB010018423">
    <property type="protein sequence ID" value="GJT74236.1"/>
    <property type="molecule type" value="Genomic_DNA"/>
</dbReference>
<name>A0ABQ5GEU3_9ASTR</name>
<gene>
    <name evidence="2" type="ORF">Tco_1040961</name>
</gene>
<keyword evidence="3" id="KW-1185">Reference proteome</keyword>
<evidence type="ECO:0000313" key="2">
    <source>
        <dbReference type="EMBL" id="GJT74236.1"/>
    </source>
</evidence>
<evidence type="ECO:0000256" key="1">
    <source>
        <dbReference type="SAM" id="MobiDB-lite"/>
    </source>
</evidence>
<proteinExistence type="predicted"/>
<feature type="region of interest" description="Disordered" evidence="1">
    <location>
        <begin position="1"/>
        <end position="21"/>
    </location>
</feature>
<sequence>MKTEPDAPAAVNPQPDAPFGAYHQPDTPVVAVTIPNAPSVVVVYETKRTIVAVLLLNQRTLVGRCCNGGGGVDEVVTMMSEGWFDCDGSEDGGRDDDGGAFTWRGCRGSTAGERGEMVRVRASGYGDRVDRVMRRRLGLGQKNSPEKLFRRRPTVAGGGGGVAGLFGRESVFISFNGVFGITYLIKLYQSGSAPDPNSSDLTSSITNGGGYCSLSLCSAPRQSRDCKDLQWQK</sequence>
<dbReference type="Proteomes" id="UP001151760">
    <property type="component" value="Unassembled WGS sequence"/>
</dbReference>
<reference evidence="2" key="1">
    <citation type="journal article" date="2022" name="Int. J. Mol. Sci.">
        <title>Draft Genome of Tanacetum Coccineum: Genomic Comparison of Closely Related Tanacetum-Family Plants.</title>
        <authorList>
            <person name="Yamashiro T."/>
            <person name="Shiraishi A."/>
            <person name="Nakayama K."/>
            <person name="Satake H."/>
        </authorList>
    </citation>
    <scope>NUCLEOTIDE SEQUENCE</scope>
</reference>
<comment type="caution">
    <text evidence="2">The sequence shown here is derived from an EMBL/GenBank/DDBJ whole genome shotgun (WGS) entry which is preliminary data.</text>
</comment>
<accession>A0ABQ5GEU3</accession>
<protein>
    <submittedName>
        <fullName evidence="2">Uncharacterized protein</fullName>
    </submittedName>
</protein>
<organism evidence="2 3">
    <name type="scientific">Tanacetum coccineum</name>
    <dbReference type="NCBI Taxonomy" id="301880"/>
    <lineage>
        <taxon>Eukaryota</taxon>
        <taxon>Viridiplantae</taxon>
        <taxon>Streptophyta</taxon>
        <taxon>Embryophyta</taxon>
        <taxon>Tracheophyta</taxon>
        <taxon>Spermatophyta</taxon>
        <taxon>Magnoliopsida</taxon>
        <taxon>eudicotyledons</taxon>
        <taxon>Gunneridae</taxon>
        <taxon>Pentapetalae</taxon>
        <taxon>asterids</taxon>
        <taxon>campanulids</taxon>
        <taxon>Asterales</taxon>
        <taxon>Asteraceae</taxon>
        <taxon>Asteroideae</taxon>
        <taxon>Anthemideae</taxon>
        <taxon>Anthemidinae</taxon>
        <taxon>Tanacetum</taxon>
    </lineage>
</organism>
<reference evidence="2" key="2">
    <citation type="submission" date="2022-01" db="EMBL/GenBank/DDBJ databases">
        <authorList>
            <person name="Yamashiro T."/>
            <person name="Shiraishi A."/>
            <person name="Satake H."/>
            <person name="Nakayama K."/>
        </authorList>
    </citation>
    <scope>NUCLEOTIDE SEQUENCE</scope>
</reference>